<keyword evidence="2" id="KW-0472">Membrane</keyword>
<feature type="transmembrane region" description="Helical" evidence="2">
    <location>
        <begin position="81"/>
        <end position="101"/>
    </location>
</feature>
<dbReference type="InterPro" id="IPR015943">
    <property type="entry name" value="WD40/YVTN_repeat-like_dom_sf"/>
</dbReference>
<evidence type="ECO:0000256" key="1">
    <source>
        <dbReference type="SAM" id="MobiDB-lite"/>
    </source>
</evidence>
<dbReference type="InterPro" id="IPR002372">
    <property type="entry name" value="PQQ_rpt_dom"/>
</dbReference>
<feature type="domain" description="Pyrrolo-quinoline quinone repeat" evidence="3">
    <location>
        <begin position="1048"/>
        <end position="1182"/>
    </location>
</feature>
<evidence type="ECO:0000313" key="4">
    <source>
        <dbReference type="EMBL" id="RCS54219.1"/>
    </source>
</evidence>
<dbReference type="Pfam" id="PF13360">
    <property type="entry name" value="PQQ_2"/>
    <property type="match status" value="1"/>
</dbReference>
<dbReference type="OrthoDB" id="207125at2"/>
<evidence type="ECO:0000313" key="5">
    <source>
        <dbReference type="Proteomes" id="UP000253562"/>
    </source>
</evidence>
<keyword evidence="2" id="KW-0812">Transmembrane</keyword>
<keyword evidence="2" id="KW-1133">Transmembrane helix</keyword>
<proteinExistence type="predicted"/>
<evidence type="ECO:0000259" key="3">
    <source>
        <dbReference type="Pfam" id="PF13360"/>
    </source>
</evidence>
<comment type="caution">
    <text evidence="4">The sequence shown here is derived from an EMBL/GenBank/DDBJ whole genome shotgun (WGS) entry which is preliminary data.</text>
</comment>
<feature type="region of interest" description="Disordered" evidence="1">
    <location>
        <begin position="108"/>
        <end position="145"/>
    </location>
</feature>
<sequence length="1407" mass="157628">MNDQQLIELIHESPIEDFTLQQIQLLRQRLAESPELQAALADRLRMDHHLADALGASEDTTDQFVQKLLKRKQRISTRSRWSLGLGLMVLALLGVTIASLANYSGSVSPSSSVAVEQPASPDNVHPETTQPKPTPAPLPQPNHDAEGITVEPVAEASPDTAEDAKVPSVPATLPVTEIAPITFAHLTALPGSDRYDSLPRSQFDQWFAPASADLPHQIEEFREGDNPQVRLKGWFRLKGPLPAGTALRFVASDLEKLRFHFYCGDEGVTVVKYPHDYNPWYAYAMRRGEDGIQPQELSLLTNDGYRDHRSNARNYQPVAIYFDEATSELVIYRGDAEVIRAPLPGNPDQIVVSGESIIRQMNLWPITKFPPPQSPEYPIQATYEKPAELPWETKLAQNAALEKNDDGSLTFAVDSPDNNSWICTPLPGYGIRMVDLQLSHVDRSFAIFLTRADEPQQANQPREIPPPRDGIVFGKNSHTESLYARFSYVFDGGMQTDRNVWDSPSTEVGEHVWVRLFQGGGQVRGWLSRDGIHWALLDSEANNAKQPYDYLGIAAARVEGQRQLTINKIVVRELPTLTRLFPESHWRQVDQIPWQQLESSHRKASTYTLPDGSQLEPDLATSLRRYTALEYSLKGSIELCVAALREKEPAQQKAIITELLALTKTWPLEYNQKRFLTWARDRLGEIYAQQLYTSDRQENAEFRRELFNQPTINRDPQEYLSREQVNAELLAAIEQQRWADILFSCETIQRYYHHDRNRAKRDFPILNWAGGIAIRHAGRLVDSQEYLTEGRLTSLLVEDLSKEAYNISADLNAALDSGAIADACRLITQIPESAVQGLAPSASDPDHFFSVPAAIQMAVQSHQDLRKQMQSEHSDLAQLRLNSAIQRGDRKVIELVTLQFFDTLAAAQAHLWLGDQATAAGDFATSLQHYLKAARSANAELRTEIDARILMLGHTPPDGSEIPTGQLSLGSTELTAQTLVDETNVLRESIPASDPVASEDSLVVHAPAWPGNSFQPTDIRWQGNWGFDPEKRPTAIREENIDWRQRNIGTTVLNDEAFVSNRFQLIKLDLAEGKMKWQQTALNRQHGKAHDFPCTQANPLVVGDLVLCRMLHEKGFALYAFDRNTGQVQWTNNLEGQLVLATDPITVQGRVLIVTLKELAQATHSVRLSHVDLATGEILDSSDLFRIRNTWFDRGIGKIVQHQEQLLIDLGGVLASCDISGYLQWVRKQLTFPQAIDNRWAYQNQSDLVIVGNRAMSFHAGSMRIECLDIATGHLHWSQPAVTVESISHVDDQTLLVEDRQTWRLVAVEDGSTKRQISKPSAILSWLQAADGLVALVNKPPQEKDEGAKIVAVRIPFQGGEPTELQTLDLSADKTPGIGPSFYGAGQWYVWFSEDESSDQRQLLLAQ</sequence>
<feature type="compositionally biased region" description="Low complexity" evidence="1">
    <location>
        <begin position="108"/>
        <end position="121"/>
    </location>
</feature>
<dbReference type="Proteomes" id="UP000253562">
    <property type="component" value="Unassembled WGS sequence"/>
</dbReference>
<evidence type="ECO:0000256" key="2">
    <source>
        <dbReference type="SAM" id="Phobius"/>
    </source>
</evidence>
<dbReference type="RefSeq" id="WP_114367285.1">
    <property type="nucleotide sequence ID" value="NZ_QPEX01000010.1"/>
</dbReference>
<dbReference type="SUPFAM" id="SSF50998">
    <property type="entry name" value="Quinoprotein alcohol dehydrogenase-like"/>
    <property type="match status" value="1"/>
</dbReference>
<gene>
    <name evidence="4" type="ORF">DTL42_03465</name>
</gene>
<dbReference type="PANTHER" id="PTHR34512">
    <property type="entry name" value="CELL SURFACE PROTEIN"/>
    <property type="match status" value="1"/>
</dbReference>
<dbReference type="PANTHER" id="PTHR34512:SF30">
    <property type="entry name" value="OUTER MEMBRANE PROTEIN ASSEMBLY FACTOR BAMB"/>
    <property type="match status" value="1"/>
</dbReference>
<accession>A0A368KV29</accession>
<name>A0A368KV29_9BACT</name>
<dbReference type="EMBL" id="QPEX01000010">
    <property type="protein sequence ID" value="RCS54219.1"/>
    <property type="molecule type" value="Genomic_DNA"/>
</dbReference>
<reference evidence="4 5" key="1">
    <citation type="submission" date="2018-07" db="EMBL/GenBank/DDBJ databases">
        <title>Comparative genomes isolates from brazilian mangrove.</title>
        <authorList>
            <person name="De Araujo J.E."/>
            <person name="Taketani R.G."/>
            <person name="Silva M.C.P."/>
            <person name="Lourenco M.V."/>
            <person name="Oliveira V.M."/>
            <person name="Andreote F.D."/>
        </authorList>
    </citation>
    <scope>NUCLEOTIDE SEQUENCE [LARGE SCALE GENOMIC DNA]</scope>
    <source>
        <strain evidence="4 5">HEX PRIS-MGV</strain>
    </source>
</reference>
<dbReference type="Gene3D" id="2.130.10.10">
    <property type="entry name" value="YVTN repeat-like/Quinoprotein amine dehydrogenase"/>
    <property type="match status" value="1"/>
</dbReference>
<organism evidence="4 5">
    <name type="scientific">Bremerella cremea</name>
    <dbReference type="NCBI Taxonomy" id="1031537"/>
    <lineage>
        <taxon>Bacteria</taxon>
        <taxon>Pseudomonadati</taxon>
        <taxon>Planctomycetota</taxon>
        <taxon>Planctomycetia</taxon>
        <taxon>Pirellulales</taxon>
        <taxon>Pirellulaceae</taxon>
        <taxon>Bremerella</taxon>
    </lineage>
</organism>
<protein>
    <recommendedName>
        <fullName evidence="3">Pyrrolo-quinoline quinone repeat domain-containing protein</fullName>
    </recommendedName>
</protein>
<dbReference type="InterPro" id="IPR011047">
    <property type="entry name" value="Quinoprotein_ADH-like_sf"/>
</dbReference>